<evidence type="ECO:0000313" key="2">
    <source>
        <dbReference type="Proteomes" id="UP000054995"/>
    </source>
</evidence>
<comment type="caution">
    <text evidence="1">The sequence shown here is derived from an EMBL/GenBank/DDBJ whole genome shotgun (WGS) entry which is preliminary data.</text>
</comment>
<dbReference type="AlphaFoldDB" id="A0A0V1FKE7"/>
<dbReference type="Proteomes" id="UP000054995">
    <property type="component" value="Unassembled WGS sequence"/>
</dbReference>
<sequence length="131" mass="14536">MLALVWATHHFRPYPYGRWFTAHVSAPVRPPSLPGCSFSNSRSRLRDVILRIRFHAHYPGLVREGFDPLRQRINSDGHAVGSMTEQRAAQGMAERPARTTKLPAVLAGGIFELGGRKGFIAAALRPPQPDL</sequence>
<name>A0A0V1FKE7_TRIPS</name>
<keyword evidence="2" id="KW-1185">Reference proteome</keyword>
<protein>
    <submittedName>
        <fullName evidence="1">Uncharacterized protein</fullName>
    </submittedName>
</protein>
<reference evidence="1 2" key="1">
    <citation type="submission" date="2015-01" db="EMBL/GenBank/DDBJ databases">
        <title>Evolution of Trichinella species and genotypes.</title>
        <authorList>
            <person name="Korhonen P.K."/>
            <person name="Edoardo P."/>
            <person name="Giuseppe L.R."/>
            <person name="Gasser R.B."/>
        </authorList>
    </citation>
    <scope>NUCLEOTIDE SEQUENCE [LARGE SCALE GENOMIC DNA]</scope>
    <source>
        <strain evidence="1">ISS470</strain>
    </source>
</reference>
<accession>A0A0V1FKE7</accession>
<organism evidence="1 2">
    <name type="scientific">Trichinella pseudospiralis</name>
    <name type="common">Parasitic roundworm</name>
    <dbReference type="NCBI Taxonomy" id="6337"/>
    <lineage>
        <taxon>Eukaryota</taxon>
        <taxon>Metazoa</taxon>
        <taxon>Ecdysozoa</taxon>
        <taxon>Nematoda</taxon>
        <taxon>Enoplea</taxon>
        <taxon>Dorylaimia</taxon>
        <taxon>Trichinellida</taxon>
        <taxon>Trichinellidae</taxon>
        <taxon>Trichinella</taxon>
    </lineage>
</organism>
<evidence type="ECO:0000313" key="1">
    <source>
        <dbReference type="EMBL" id="KRY86541.1"/>
    </source>
</evidence>
<gene>
    <name evidence="1" type="ORF">T4D_14981</name>
</gene>
<proteinExistence type="predicted"/>
<dbReference type="EMBL" id="JYDT01000069">
    <property type="protein sequence ID" value="KRY86541.1"/>
    <property type="molecule type" value="Genomic_DNA"/>
</dbReference>